<gene>
    <name evidence="2" type="ORF">METZ01_LOCUS355269</name>
</gene>
<feature type="transmembrane region" description="Helical" evidence="1">
    <location>
        <begin position="38"/>
        <end position="55"/>
    </location>
</feature>
<dbReference type="EMBL" id="UINC01124934">
    <property type="protein sequence ID" value="SVD02415.1"/>
    <property type="molecule type" value="Genomic_DNA"/>
</dbReference>
<feature type="transmembrane region" description="Helical" evidence="1">
    <location>
        <begin position="12"/>
        <end position="32"/>
    </location>
</feature>
<accession>A0A382RZ36</accession>
<keyword evidence="1" id="KW-1133">Transmembrane helix</keyword>
<keyword evidence="1" id="KW-0472">Membrane</keyword>
<protein>
    <submittedName>
        <fullName evidence="2">Uncharacterized protein</fullName>
    </submittedName>
</protein>
<proteinExistence type="predicted"/>
<dbReference type="AlphaFoldDB" id="A0A382RZ36"/>
<sequence length="85" mass="9604">MVNLLKIISDTSAFLISVYFSIIFYSIPLSFVLGEINYFLIIGGWALFIGSIYNYKGYNSVVEFSQLREMTALVNSAFLMLVISI</sequence>
<name>A0A382RZ36_9ZZZZ</name>
<evidence type="ECO:0000313" key="2">
    <source>
        <dbReference type="EMBL" id="SVD02415.1"/>
    </source>
</evidence>
<reference evidence="2" key="1">
    <citation type="submission" date="2018-05" db="EMBL/GenBank/DDBJ databases">
        <authorList>
            <person name="Lanie J.A."/>
            <person name="Ng W.-L."/>
            <person name="Kazmierczak K.M."/>
            <person name="Andrzejewski T.M."/>
            <person name="Davidsen T.M."/>
            <person name="Wayne K.J."/>
            <person name="Tettelin H."/>
            <person name="Glass J.I."/>
            <person name="Rusch D."/>
            <person name="Podicherti R."/>
            <person name="Tsui H.-C.T."/>
            <person name="Winkler M.E."/>
        </authorList>
    </citation>
    <scope>NUCLEOTIDE SEQUENCE</scope>
</reference>
<keyword evidence="1" id="KW-0812">Transmembrane</keyword>
<evidence type="ECO:0000256" key="1">
    <source>
        <dbReference type="SAM" id="Phobius"/>
    </source>
</evidence>
<feature type="non-terminal residue" evidence="2">
    <location>
        <position position="85"/>
    </location>
</feature>
<organism evidence="2">
    <name type="scientific">marine metagenome</name>
    <dbReference type="NCBI Taxonomy" id="408172"/>
    <lineage>
        <taxon>unclassified sequences</taxon>
        <taxon>metagenomes</taxon>
        <taxon>ecological metagenomes</taxon>
    </lineage>
</organism>